<dbReference type="Pfam" id="PF01649">
    <property type="entry name" value="Ribosomal_S20p"/>
    <property type="match status" value="1"/>
</dbReference>
<reference evidence="9" key="1">
    <citation type="submission" date="2019-02" db="EMBL/GenBank/DDBJ databases">
        <authorList>
            <person name="Gruber-Vodicka R. H."/>
            <person name="Seah K. B. B."/>
        </authorList>
    </citation>
    <scope>NUCLEOTIDE SEQUENCE</scope>
    <source>
        <strain evidence="9">BECK_BY1</strain>
    </source>
</reference>
<dbReference type="SUPFAM" id="SSF46992">
    <property type="entry name" value="Ribosomal protein S20"/>
    <property type="match status" value="1"/>
</dbReference>
<name>A0A450ZRA1_9GAMM</name>
<keyword evidence="6" id="KW-0687">Ribonucleoprotein</keyword>
<keyword evidence="3" id="KW-0699">rRNA-binding</keyword>
<keyword evidence="4" id="KW-0694">RNA-binding</keyword>
<dbReference type="GO" id="GO:0005829">
    <property type="term" value="C:cytosol"/>
    <property type="evidence" value="ECO:0007669"/>
    <property type="project" value="TreeGrafter"/>
</dbReference>
<dbReference type="GO" id="GO:0003735">
    <property type="term" value="F:structural constituent of ribosome"/>
    <property type="evidence" value="ECO:0007669"/>
    <property type="project" value="InterPro"/>
</dbReference>
<dbReference type="InterPro" id="IPR002583">
    <property type="entry name" value="Ribosomal_bS20"/>
</dbReference>
<dbReference type="NCBIfam" id="TIGR00029">
    <property type="entry name" value="S20"/>
    <property type="match status" value="1"/>
</dbReference>
<dbReference type="Gene3D" id="1.20.58.110">
    <property type="entry name" value="Ribosomal protein S20"/>
    <property type="match status" value="1"/>
</dbReference>
<gene>
    <name evidence="9" type="ORF">BECKTUN1418D_GA0071000_10442</name>
</gene>
<evidence type="ECO:0000256" key="8">
    <source>
        <dbReference type="ARBA" id="ARBA00035343"/>
    </source>
</evidence>
<evidence type="ECO:0000256" key="6">
    <source>
        <dbReference type="ARBA" id="ARBA00023274"/>
    </source>
</evidence>
<protein>
    <recommendedName>
        <fullName evidence="7">Small ribosomal subunit protein bS20</fullName>
    </recommendedName>
    <alternativeName>
        <fullName evidence="8">30S ribosomal protein S20</fullName>
    </alternativeName>
</protein>
<evidence type="ECO:0000256" key="1">
    <source>
        <dbReference type="ARBA" id="ARBA00003134"/>
    </source>
</evidence>
<dbReference type="GO" id="GO:0015935">
    <property type="term" value="C:small ribosomal subunit"/>
    <property type="evidence" value="ECO:0007669"/>
    <property type="project" value="TreeGrafter"/>
</dbReference>
<proteinExistence type="inferred from homology"/>
<dbReference type="AlphaFoldDB" id="A0A450ZRA1"/>
<dbReference type="InterPro" id="IPR036510">
    <property type="entry name" value="Ribosomal_bS20_sf"/>
</dbReference>
<accession>A0A450ZRA1</accession>
<dbReference type="GO" id="GO:0006412">
    <property type="term" value="P:translation"/>
    <property type="evidence" value="ECO:0007669"/>
    <property type="project" value="InterPro"/>
</dbReference>
<dbReference type="PANTHER" id="PTHR33398:SF1">
    <property type="entry name" value="SMALL RIBOSOMAL SUBUNIT PROTEIN BS20C"/>
    <property type="match status" value="1"/>
</dbReference>
<evidence type="ECO:0000256" key="5">
    <source>
        <dbReference type="ARBA" id="ARBA00022980"/>
    </source>
</evidence>
<sequence length="60" mass="6481">MLRTYLKKVKEAIAAGDKTAAEAAFKAAVPVVDRMAGRGLIHKNKAARHKSRLSAHIKAI</sequence>
<dbReference type="GO" id="GO:0070181">
    <property type="term" value="F:small ribosomal subunit rRNA binding"/>
    <property type="evidence" value="ECO:0007669"/>
    <property type="project" value="TreeGrafter"/>
</dbReference>
<evidence type="ECO:0000313" key="9">
    <source>
        <dbReference type="EMBL" id="VFK56306.1"/>
    </source>
</evidence>
<evidence type="ECO:0000256" key="2">
    <source>
        <dbReference type="ARBA" id="ARBA00007634"/>
    </source>
</evidence>
<evidence type="ECO:0000256" key="3">
    <source>
        <dbReference type="ARBA" id="ARBA00022730"/>
    </source>
</evidence>
<dbReference type="PANTHER" id="PTHR33398">
    <property type="entry name" value="30S RIBOSOMAL PROTEIN S20"/>
    <property type="match status" value="1"/>
</dbReference>
<dbReference type="EMBL" id="CAADFX010000044">
    <property type="protein sequence ID" value="VFK56306.1"/>
    <property type="molecule type" value="Genomic_DNA"/>
</dbReference>
<comment type="similarity">
    <text evidence="2">Belongs to the bacterial ribosomal protein bS20 family.</text>
</comment>
<evidence type="ECO:0000256" key="4">
    <source>
        <dbReference type="ARBA" id="ARBA00022884"/>
    </source>
</evidence>
<evidence type="ECO:0000256" key="7">
    <source>
        <dbReference type="ARBA" id="ARBA00035136"/>
    </source>
</evidence>
<organism evidence="9">
    <name type="scientific">Candidatus Kentrum sp. TUN</name>
    <dbReference type="NCBI Taxonomy" id="2126343"/>
    <lineage>
        <taxon>Bacteria</taxon>
        <taxon>Pseudomonadati</taxon>
        <taxon>Pseudomonadota</taxon>
        <taxon>Gammaproteobacteria</taxon>
        <taxon>Candidatus Kentrum</taxon>
    </lineage>
</organism>
<comment type="function">
    <text evidence="1">Binds directly to 16S ribosomal RNA.</text>
</comment>
<keyword evidence="5 9" id="KW-0689">Ribosomal protein</keyword>